<accession>A0A168L2C5</accession>
<proteinExistence type="predicted"/>
<keyword evidence="2" id="KW-1185">Reference proteome</keyword>
<dbReference type="InParanoid" id="A0A168L2C5"/>
<evidence type="ECO:0000313" key="2">
    <source>
        <dbReference type="Proteomes" id="UP000078561"/>
    </source>
</evidence>
<gene>
    <name evidence="1" type="primary">ABSGL_01251.1 scaffold 1223</name>
</gene>
<dbReference type="EMBL" id="LT550481">
    <property type="protein sequence ID" value="SAL95910.1"/>
    <property type="molecule type" value="Genomic_DNA"/>
</dbReference>
<reference evidence="1" key="1">
    <citation type="submission" date="2016-04" db="EMBL/GenBank/DDBJ databases">
        <authorList>
            <person name="Evans L.H."/>
            <person name="Alamgir A."/>
            <person name="Owens N."/>
            <person name="Weber N.D."/>
            <person name="Virtaneva K."/>
            <person name="Barbian K."/>
            <person name="Babar A."/>
            <person name="Rosenke K."/>
        </authorList>
    </citation>
    <scope>NUCLEOTIDE SEQUENCE [LARGE SCALE GENOMIC DNA]</scope>
    <source>
        <strain evidence="1">CBS 101.48</strain>
    </source>
</reference>
<organism evidence="1">
    <name type="scientific">Absidia glauca</name>
    <name type="common">Pin mould</name>
    <dbReference type="NCBI Taxonomy" id="4829"/>
    <lineage>
        <taxon>Eukaryota</taxon>
        <taxon>Fungi</taxon>
        <taxon>Fungi incertae sedis</taxon>
        <taxon>Mucoromycota</taxon>
        <taxon>Mucoromycotina</taxon>
        <taxon>Mucoromycetes</taxon>
        <taxon>Mucorales</taxon>
        <taxon>Cunninghamellaceae</taxon>
        <taxon>Absidia</taxon>
    </lineage>
</organism>
<protein>
    <submittedName>
        <fullName evidence="1">Uncharacterized protein</fullName>
    </submittedName>
</protein>
<name>A0A168L2C5_ABSGL</name>
<dbReference type="AlphaFoldDB" id="A0A168L2C5"/>
<sequence>MPEVQTTENSNAAIIPVLPQGQWLSDIHRTESGARSYVNQTKDKGTNHEEKATVKTMHESDCYVCQGMEHRPHHRTK</sequence>
<dbReference type="Proteomes" id="UP000078561">
    <property type="component" value="Unassembled WGS sequence"/>
</dbReference>
<evidence type="ECO:0000313" key="1">
    <source>
        <dbReference type="EMBL" id="SAL95910.1"/>
    </source>
</evidence>